<dbReference type="AlphaFoldDB" id="F4S7Q1"/>
<dbReference type="KEGG" id="mlr:MELLADRAFT_112814"/>
<proteinExistence type="predicted"/>
<dbReference type="RefSeq" id="XP_007417465.1">
    <property type="nucleotide sequence ID" value="XM_007417403.1"/>
</dbReference>
<name>F4S7Q1_MELLP</name>
<keyword evidence="3" id="KW-1185">Reference proteome</keyword>
<reference evidence="3" key="1">
    <citation type="journal article" date="2011" name="Proc. Natl. Acad. Sci. U.S.A.">
        <title>Obligate biotrophy features unraveled by the genomic analysis of rust fungi.</title>
        <authorList>
            <person name="Duplessis S."/>
            <person name="Cuomo C.A."/>
            <person name="Lin Y.-C."/>
            <person name="Aerts A."/>
            <person name="Tisserant E."/>
            <person name="Veneault-Fourrey C."/>
            <person name="Joly D.L."/>
            <person name="Hacquard S."/>
            <person name="Amselem J."/>
            <person name="Cantarel B.L."/>
            <person name="Chiu R."/>
            <person name="Coutinho P.M."/>
            <person name="Feau N."/>
            <person name="Field M."/>
            <person name="Frey P."/>
            <person name="Gelhaye E."/>
            <person name="Goldberg J."/>
            <person name="Grabherr M.G."/>
            <person name="Kodira C.D."/>
            <person name="Kohler A."/>
            <person name="Kuees U."/>
            <person name="Lindquist E.A."/>
            <person name="Lucas S.M."/>
            <person name="Mago R."/>
            <person name="Mauceli E."/>
            <person name="Morin E."/>
            <person name="Murat C."/>
            <person name="Pangilinan J.L."/>
            <person name="Park R."/>
            <person name="Pearson M."/>
            <person name="Quesneville H."/>
            <person name="Rouhier N."/>
            <person name="Sakthikumar S."/>
            <person name="Salamov A.A."/>
            <person name="Schmutz J."/>
            <person name="Selles B."/>
            <person name="Shapiro H."/>
            <person name="Tanguay P."/>
            <person name="Tuskan G.A."/>
            <person name="Henrissat B."/>
            <person name="Van de Peer Y."/>
            <person name="Rouze P."/>
            <person name="Ellis J.G."/>
            <person name="Dodds P.N."/>
            <person name="Schein J.E."/>
            <person name="Zhong S."/>
            <person name="Hamelin R.C."/>
            <person name="Grigoriev I.V."/>
            <person name="Szabo L.J."/>
            <person name="Martin F."/>
        </authorList>
    </citation>
    <scope>NUCLEOTIDE SEQUENCE [LARGE SCALE GENOMIC DNA]</scope>
    <source>
        <strain evidence="3">98AG31 / pathotype 3-4-7</strain>
    </source>
</reference>
<feature type="compositionally biased region" description="Low complexity" evidence="1">
    <location>
        <begin position="221"/>
        <end position="263"/>
    </location>
</feature>
<dbReference type="VEuPathDB" id="FungiDB:MELLADRAFT_112814"/>
<dbReference type="Proteomes" id="UP000001072">
    <property type="component" value="Unassembled WGS sequence"/>
</dbReference>
<protein>
    <submittedName>
        <fullName evidence="2">Uncharacterized protein</fullName>
    </submittedName>
</protein>
<evidence type="ECO:0000313" key="2">
    <source>
        <dbReference type="EMBL" id="EGF99255.1"/>
    </source>
</evidence>
<dbReference type="STRING" id="747676.F4S7Q1"/>
<evidence type="ECO:0000256" key="1">
    <source>
        <dbReference type="SAM" id="MobiDB-lite"/>
    </source>
</evidence>
<feature type="region of interest" description="Disordered" evidence="1">
    <location>
        <begin position="193"/>
        <end position="284"/>
    </location>
</feature>
<gene>
    <name evidence="2" type="ORF">MELLADRAFT_112814</name>
</gene>
<dbReference type="InParanoid" id="F4S7Q1"/>
<evidence type="ECO:0000313" key="3">
    <source>
        <dbReference type="Proteomes" id="UP000001072"/>
    </source>
</evidence>
<feature type="compositionally biased region" description="Low complexity" evidence="1">
    <location>
        <begin position="270"/>
        <end position="284"/>
    </location>
</feature>
<dbReference type="HOGENOM" id="CLU_408301_0_0_1"/>
<dbReference type="EMBL" id="GL883161">
    <property type="protein sequence ID" value="EGF99255.1"/>
    <property type="molecule type" value="Genomic_DNA"/>
</dbReference>
<feature type="region of interest" description="Disordered" evidence="1">
    <location>
        <begin position="29"/>
        <end position="63"/>
    </location>
</feature>
<feature type="compositionally biased region" description="Low complexity" evidence="1">
    <location>
        <begin position="31"/>
        <end position="45"/>
    </location>
</feature>
<feature type="compositionally biased region" description="Acidic residues" evidence="1">
    <location>
        <begin position="193"/>
        <end position="206"/>
    </location>
</feature>
<accession>F4S7Q1</accession>
<sequence>MSCREGYVECSSSSMVNRVSSVSLEADVNCSGRGSSSGAITSSTSDADCTGRDSPSENITSSTNAKTVKVSSFYCDPVIGKRKPSKRDPYGEYLPSLAKKGRHQTALTSNKRKLIEVINAGPSHKRIRLEEQYRAETQGQNPIPFTFTCPPIMPNTVYCAAPSKVTASDEMVIPLIPKGLTTSGRIGKFCVVSEEEDSDSQEPEDSLFEHSGRVPNIGSPSVQSIGSDSVQVISSDSDCSKSAGSSYIPFGSSSNEPSSSNHSNVDDEQFMSASASESSAPSMQAPALGHHIHINTVNVKSNSRQVTPVDQQEKLPMNLLPFTNPVTNVRITPEATRTYNWLRECDITFGKGSNQIKAKNLLKDAVLFGVHNVTSDITPVDIWTFLKARLDIAQTENVRAVLKVRQPFHRLRYNVWVSPDLANGLAPLLELTYEDRKSQTCTLMSRKTRAFWVEVKKAKAKINKMSSSPDDVEGPKLEPSMIKSLLIQEELYKKKLPDHIKEERRQLQLHLWHEEFFNKNTALETYTYLLGEKGTTRHFKKAELYYPELRAGVLALTKARLGLFPSNEKAFIESEVNGSLTPEAERLGKNGCPLCGESRVDEGGEFTEEIDHLLVQCTSLNELRDEHLSAIIADLRASSYYFDIEEYTCSFPSCITGTLGLSAVDHKSYATVH</sequence>
<organism evidence="3">
    <name type="scientific">Melampsora larici-populina (strain 98AG31 / pathotype 3-4-7)</name>
    <name type="common">Poplar leaf rust fungus</name>
    <dbReference type="NCBI Taxonomy" id="747676"/>
    <lineage>
        <taxon>Eukaryota</taxon>
        <taxon>Fungi</taxon>
        <taxon>Dikarya</taxon>
        <taxon>Basidiomycota</taxon>
        <taxon>Pucciniomycotina</taxon>
        <taxon>Pucciniomycetes</taxon>
        <taxon>Pucciniales</taxon>
        <taxon>Melampsoraceae</taxon>
        <taxon>Melampsora</taxon>
    </lineage>
</organism>
<dbReference type="GeneID" id="18924802"/>